<dbReference type="SUPFAM" id="SSF109604">
    <property type="entry name" value="HD-domain/PDEase-like"/>
    <property type="match status" value="1"/>
</dbReference>
<feature type="binding site" evidence="7">
    <location>
        <position position="30"/>
    </location>
    <ligand>
        <name>Zn(2+)</name>
        <dbReference type="ChEBI" id="CHEBI:29105"/>
        <label>1</label>
    </ligand>
</feature>
<dbReference type="InterPro" id="IPR023174">
    <property type="entry name" value="PDEase_CS"/>
</dbReference>
<dbReference type="FunFam" id="1.10.1300.10:FF:000006">
    <property type="entry name" value="Phosphodiesterase 9A"/>
    <property type="match status" value="1"/>
</dbReference>
<accession>A0AAV7XDX7</accession>
<dbReference type="Pfam" id="PF00233">
    <property type="entry name" value="PDEase_I"/>
    <property type="match status" value="1"/>
</dbReference>
<feature type="compositionally biased region" description="Low complexity" evidence="9">
    <location>
        <begin position="707"/>
        <end position="720"/>
    </location>
</feature>
<evidence type="ECO:0000256" key="5">
    <source>
        <dbReference type="ARBA" id="ARBA00037913"/>
    </source>
</evidence>
<feature type="compositionally biased region" description="Polar residues" evidence="9">
    <location>
        <begin position="475"/>
        <end position="486"/>
    </location>
</feature>
<dbReference type="Proteomes" id="UP001075354">
    <property type="component" value="Chromosome 11"/>
</dbReference>
<evidence type="ECO:0000256" key="8">
    <source>
        <dbReference type="RuleBase" id="RU363067"/>
    </source>
</evidence>
<evidence type="ECO:0000256" key="7">
    <source>
        <dbReference type="PIRSR" id="PIRSR623088-3"/>
    </source>
</evidence>
<feature type="compositionally biased region" description="Pro residues" evidence="9">
    <location>
        <begin position="558"/>
        <end position="568"/>
    </location>
</feature>
<sequence length="775" mass="83072">MYAMASCVDVPAKVGDLETLILITSSICHDLDHPGYNNIYQINARTELALRYNDISPLENHHCSVAFRVLELQECNILHALPPDVYRTVREGIIRCILATDMARHNEILAQFKDITPEFDFSNKSHTDLLSMVLIKVADISNEARPIHVADPWLDRLLQEFFRQSDAEKLEGLPVTPFMDRDKITKPSSQVSFIGFVLLPLFDALGALLPELQDMIVKPVREALEYYRRLNEQCREERIHRKSIADIGDLPSAQAVAQAVQAAAQAASDPQAMVKSGSGYSVKSRKSFQVRSRSRSAEEETLERPAEAVNTEDAVMENLREQDEEVEPAEEGRELLEDAAEEEEEDEDEEEDEEEEETATEVEVSEKTLKFKISTESGRKSYPGSRKGSRDKSQLSGDLAHQELARAVRDLHHHQHHHHYHHGPAPARSSMATSPQSGRSVEFSRCNGDKENKCLSFEDDTLSSISPCSGAGSKRGSTAGRTRSPQPAQPLPTPVETDAETDATTATASVVPASTSGSASGSASPKLRSPSSFLKKLKNLTDRLSFSVSSDTGHSNCQPPPAPSPTPTHLPATCPASPLLHQADQAPSRHSMTDSLDMRATLPKTRGPRGWRSLLGADPPERRRQVQGQASVNICPGDASAAASTTPGAGADGLDPTAGVEAEPTGSNNNRKKGGNLWSPSSRRSGGLLTRLKHSGDSIQGHGLGAGSAEAGQAGAAGAAAVGGGASESGTAAGRQPGLMASLAASLRPKKSPSSGHSGHSSTSGPGSDLDLSPQ</sequence>
<keyword evidence="12" id="KW-1185">Reference proteome</keyword>
<dbReference type="InterPro" id="IPR023088">
    <property type="entry name" value="PDEase"/>
</dbReference>
<name>A0AAV7XDX7_9NEOP</name>
<feature type="binding site" evidence="7">
    <location>
        <position position="29"/>
    </location>
    <ligand>
        <name>Zn(2+)</name>
        <dbReference type="ChEBI" id="CHEBI:29105"/>
        <label>1</label>
    </ligand>
</feature>
<evidence type="ECO:0000256" key="6">
    <source>
        <dbReference type="ARBA" id="ARBA00061167"/>
    </source>
</evidence>
<dbReference type="PRINTS" id="PR00387">
    <property type="entry name" value="PDIESTERASE1"/>
</dbReference>
<evidence type="ECO:0000313" key="11">
    <source>
        <dbReference type="EMBL" id="KAJ1522880.1"/>
    </source>
</evidence>
<evidence type="ECO:0000313" key="12">
    <source>
        <dbReference type="Proteomes" id="UP001075354"/>
    </source>
</evidence>
<dbReference type="EMBL" id="JAPTSV010000011">
    <property type="protein sequence ID" value="KAJ1522880.1"/>
    <property type="molecule type" value="Genomic_DNA"/>
</dbReference>
<dbReference type="AlphaFoldDB" id="A0AAV7XDX7"/>
<feature type="compositionally biased region" description="Low complexity" evidence="9">
    <location>
        <begin position="502"/>
        <end position="524"/>
    </location>
</feature>
<comment type="pathway">
    <text evidence="5">Purine metabolism; 3',5'-cyclic GMP degradation; GMP from 3',5'-cyclic GMP: step 1/1.</text>
</comment>
<dbReference type="PROSITE" id="PS51845">
    <property type="entry name" value="PDEASE_I_2"/>
    <property type="match status" value="1"/>
</dbReference>
<reference evidence="11" key="1">
    <citation type="submission" date="2022-12" db="EMBL/GenBank/DDBJ databases">
        <title>Chromosome-level genome assembly of the bean flower thrips Megalurothrips usitatus.</title>
        <authorList>
            <person name="Ma L."/>
            <person name="Liu Q."/>
            <person name="Li H."/>
            <person name="Cai W."/>
        </authorList>
    </citation>
    <scope>NUCLEOTIDE SEQUENCE</scope>
    <source>
        <strain evidence="11">Cailab_2022a</strain>
    </source>
</reference>
<dbReference type="PROSITE" id="PS00126">
    <property type="entry name" value="PDEASE_I_1"/>
    <property type="match status" value="1"/>
</dbReference>
<feature type="compositionally biased region" description="Polar residues" evidence="9">
    <location>
        <begin position="430"/>
        <end position="439"/>
    </location>
</feature>
<evidence type="ECO:0000256" key="1">
    <source>
        <dbReference type="ARBA" id="ARBA00000583"/>
    </source>
</evidence>
<dbReference type="InterPro" id="IPR036971">
    <property type="entry name" value="PDEase_catalytic_dom_sf"/>
</dbReference>
<feature type="compositionally biased region" description="Basic residues" evidence="9">
    <location>
        <begin position="411"/>
        <end position="422"/>
    </location>
</feature>
<feature type="binding site" evidence="7">
    <location>
        <position position="139"/>
    </location>
    <ligand>
        <name>Zn(2+)</name>
        <dbReference type="ChEBI" id="CHEBI:29105"/>
        <label>1</label>
    </ligand>
</feature>
<feature type="compositionally biased region" description="Low complexity" evidence="9">
    <location>
        <begin position="636"/>
        <end position="653"/>
    </location>
</feature>
<evidence type="ECO:0000259" key="10">
    <source>
        <dbReference type="PROSITE" id="PS51845"/>
    </source>
</evidence>
<feature type="compositionally biased region" description="Acidic residues" evidence="9">
    <location>
        <begin position="337"/>
        <end position="360"/>
    </location>
</feature>
<dbReference type="InterPro" id="IPR002073">
    <property type="entry name" value="PDEase_catalytic_dom"/>
</dbReference>
<evidence type="ECO:0000256" key="2">
    <source>
        <dbReference type="ARBA" id="ARBA00022535"/>
    </source>
</evidence>
<comment type="cofactor">
    <cofactor evidence="8">
        <name>a divalent metal cation</name>
        <dbReference type="ChEBI" id="CHEBI:60240"/>
    </cofactor>
    <text evidence="8">Binds 2 divalent metal cations per subunit. Site 1 may preferentially bind zinc ions, while site 2 has a preference for magnesium and/or manganese ions.</text>
</comment>
<dbReference type="EC" id="3.1.4.-" evidence="8"/>
<feature type="compositionally biased region" description="Basic and acidic residues" evidence="9">
    <location>
        <begin position="295"/>
        <end position="306"/>
    </location>
</feature>
<feature type="region of interest" description="Disordered" evidence="9">
    <location>
        <begin position="288"/>
        <end position="775"/>
    </location>
</feature>
<feature type="compositionally biased region" description="Polar residues" evidence="9">
    <location>
        <begin position="542"/>
        <end position="557"/>
    </location>
</feature>
<organism evidence="11 12">
    <name type="scientific">Megalurothrips usitatus</name>
    <name type="common">bean blossom thrips</name>
    <dbReference type="NCBI Taxonomy" id="439358"/>
    <lineage>
        <taxon>Eukaryota</taxon>
        <taxon>Metazoa</taxon>
        <taxon>Ecdysozoa</taxon>
        <taxon>Arthropoda</taxon>
        <taxon>Hexapoda</taxon>
        <taxon>Insecta</taxon>
        <taxon>Pterygota</taxon>
        <taxon>Neoptera</taxon>
        <taxon>Paraneoptera</taxon>
        <taxon>Thysanoptera</taxon>
        <taxon>Terebrantia</taxon>
        <taxon>Thripoidea</taxon>
        <taxon>Thripidae</taxon>
        <taxon>Megalurothrips</taxon>
    </lineage>
</organism>
<feature type="binding site" evidence="7">
    <location>
        <position position="30"/>
    </location>
    <ligand>
        <name>Zn(2+)</name>
        <dbReference type="ChEBI" id="CHEBI:29105"/>
        <label>2</label>
    </ligand>
</feature>
<comment type="catalytic activity">
    <reaction evidence="1">
        <text>3',5'-cyclic GMP + H2O = GMP + H(+)</text>
        <dbReference type="Rhea" id="RHEA:16957"/>
        <dbReference type="ChEBI" id="CHEBI:15377"/>
        <dbReference type="ChEBI" id="CHEBI:15378"/>
        <dbReference type="ChEBI" id="CHEBI:57746"/>
        <dbReference type="ChEBI" id="CHEBI:58115"/>
        <dbReference type="EC" id="3.1.4.35"/>
    </reaction>
</comment>
<dbReference type="GO" id="GO:0007165">
    <property type="term" value="P:signal transduction"/>
    <property type="evidence" value="ECO:0007669"/>
    <property type="project" value="InterPro"/>
</dbReference>
<protein>
    <recommendedName>
        <fullName evidence="8">Phosphodiesterase</fullName>
        <ecNumber evidence="8">3.1.4.-</ecNumber>
    </recommendedName>
</protein>
<dbReference type="GO" id="GO:0047555">
    <property type="term" value="F:3',5'-cyclic-GMP phosphodiesterase activity"/>
    <property type="evidence" value="ECO:0007669"/>
    <property type="project" value="UniProtKB-EC"/>
</dbReference>
<comment type="caution">
    <text evidence="11">The sequence shown here is derived from an EMBL/GenBank/DDBJ whole genome shotgun (WGS) entry which is preliminary data.</text>
</comment>
<feature type="compositionally biased region" description="Basic and acidic residues" evidence="9">
    <location>
        <begin position="400"/>
        <end position="410"/>
    </location>
</feature>
<feature type="compositionally biased region" description="Low complexity" evidence="9">
    <location>
        <begin position="752"/>
        <end position="768"/>
    </location>
</feature>
<keyword evidence="2" id="KW-0140">cGMP</keyword>
<dbReference type="GO" id="GO:0046872">
    <property type="term" value="F:metal ion binding"/>
    <property type="evidence" value="ECO:0007669"/>
    <property type="project" value="UniProtKB-KW"/>
</dbReference>
<dbReference type="PANTHER" id="PTHR11347">
    <property type="entry name" value="CYCLIC NUCLEOTIDE PHOSPHODIESTERASE"/>
    <property type="match status" value="1"/>
</dbReference>
<keyword evidence="4 8" id="KW-0378">Hydrolase</keyword>
<keyword evidence="3 7" id="KW-0479">Metal-binding</keyword>
<dbReference type="Gene3D" id="1.10.1300.10">
    <property type="entry name" value="3'5'-cyclic nucleotide phosphodiesterase, catalytic domain"/>
    <property type="match status" value="1"/>
</dbReference>
<gene>
    <name evidence="11" type="ORF">ONE63_002022</name>
</gene>
<comment type="similarity">
    <text evidence="6">Belongs to the cyclic nucleotide phosphodiesterase family. PDE9 subfamily.</text>
</comment>
<feature type="domain" description="PDEase" evidence="10">
    <location>
        <begin position="1"/>
        <end position="234"/>
    </location>
</feature>
<proteinExistence type="inferred from homology"/>
<evidence type="ECO:0000256" key="3">
    <source>
        <dbReference type="ARBA" id="ARBA00022723"/>
    </source>
</evidence>
<evidence type="ECO:0000256" key="9">
    <source>
        <dbReference type="SAM" id="MobiDB-lite"/>
    </source>
</evidence>
<evidence type="ECO:0000256" key="4">
    <source>
        <dbReference type="ARBA" id="ARBA00022801"/>
    </source>
</evidence>